<keyword evidence="1" id="KW-1133">Transmembrane helix</keyword>
<dbReference type="EMBL" id="CP009516">
    <property type="protein sequence ID" value="AKB77350.1"/>
    <property type="molecule type" value="Genomic_DNA"/>
</dbReference>
<evidence type="ECO:0000313" key="2">
    <source>
        <dbReference type="EMBL" id="AKB77350.1"/>
    </source>
</evidence>
<accession>A0A0E3WV79</accession>
<reference evidence="2 3" key="1">
    <citation type="submission" date="2014-07" db="EMBL/GenBank/DDBJ databases">
        <title>Methanogenic archaea and the global carbon cycle.</title>
        <authorList>
            <person name="Henriksen J.R."/>
            <person name="Luke J."/>
            <person name="Reinhart S."/>
            <person name="Benedict M.N."/>
            <person name="Youngblut N.D."/>
            <person name="Metcalf M.E."/>
            <person name="Whitaker R.J."/>
            <person name="Metcalf W.W."/>
        </authorList>
    </citation>
    <scope>NUCLEOTIDE SEQUENCE [LARGE SCALE GENOMIC DNA]</scope>
    <source>
        <strain evidence="2 3">HB-1</strain>
    </source>
</reference>
<gene>
    <name evidence="2" type="ORF">MSHOH_0867</name>
</gene>
<organism evidence="2 3">
    <name type="scientific">Methanosarcina horonobensis HB-1 = JCM 15518</name>
    <dbReference type="NCBI Taxonomy" id="1434110"/>
    <lineage>
        <taxon>Archaea</taxon>
        <taxon>Methanobacteriati</taxon>
        <taxon>Methanobacteriota</taxon>
        <taxon>Stenosarchaea group</taxon>
        <taxon>Methanomicrobia</taxon>
        <taxon>Methanosarcinales</taxon>
        <taxon>Methanosarcinaceae</taxon>
        <taxon>Methanosarcina</taxon>
    </lineage>
</organism>
<feature type="transmembrane region" description="Helical" evidence="1">
    <location>
        <begin position="6"/>
        <end position="22"/>
    </location>
</feature>
<sequence length="163" mass="18099">MRKNIIPLAAGFIATVIVGYIVKPVKRRIAQKHCYNLLRGSFFIEGYLRTPVRHFSTSLLGSRQYFPIRLSSQSTRPPCQCFCRCVPTDSSRQSLGLPIFAITGRLAPVRHVIRDFSSLNRHPSLVRTATASKTPPATKCDCSDLGSLSSSAHRCIAVILARR</sequence>
<dbReference type="HOGENOM" id="CLU_1623470_0_0_2"/>
<keyword evidence="3" id="KW-1185">Reference proteome</keyword>
<proteinExistence type="predicted"/>
<dbReference type="KEGG" id="mhor:MSHOH_0867"/>
<keyword evidence="1" id="KW-0472">Membrane</keyword>
<protein>
    <submittedName>
        <fullName evidence="2">Uncharacterized protein</fullName>
    </submittedName>
</protein>
<dbReference type="AlphaFoldDB" id="A0A0E3WV79"/>
<evidence type="ECO:0000256" key="1">
    <source>
        <dbReference type="SAM" id="Phobius"/>
    </source>
</evidence>
<evidence type="ECO:0000313" key="3">
    <source>
        <dbReference type="Proteomes" id="UP000033101"/>
    </source>
</evidence>
<name>A0A0E3WV79_9EURY</name>
<dbReference type="Proteomes" id="UP000033101">
    <property type="component" value="Chromosome"/>
</dbReference>
<keyword evidence="1" id="KW-0812">Transmembrane</keyword>